<dbReference type="InterPro" id="IPR038081">
    <property type="entry name" value="CalX-like_sf"/>
</dbReference>
<gene>
    <name evidence="6" type="ORF">MANY_06150</name>
</gene>
<protein>
    <recommendedName>
        <fullName evidence="5">GH18 domain-containing protein</fullName>
    </recommendedName>
</protein>
<dbReference type="Pfam" id="PF03160">
    <property type="entry name" value="Calx-beta"/>
    <property type="match status" value="2"/>
</dbReference>
<dbReference type="PROSITE" id="PS51910">
    <property type="entry name" value="GH18_2"/>
    <property type="match status" value="1"/>
</dbReference>
<dbReference type="InterPro" id="IPR003644">
    <property type="entry name" value="Calx_beta"/>
</dbReference>
<evidence type="ECO:0000256" key="3">
    <source>
        <dbReference type="ARBA" id="ARBA00022837"/>
    </source>
</evidence>
<dbReference type="SUPFAM" id="SSF51445">
    <property type="entry name" value="(Trans)glycosidases"/>
    <property type="match status" value="1"/>
</dbReference>
<organism evidence="6 7">
    <name type="scientific">Mycolicibacterium anyangense</name>
    <dbReference type="NCBI Taxonomy" id="1431246"/>
    <lineage>
        <taxon>Bacteria</taxon>
        <taxon>Bacillati</taxon>
        <taxon>Actinomycetota</taxon>
        <taxon>Actinomycetes</taxon>
        <taxon>Mycobacteriales</taxon>
        <taxon>Mycobacteriaceae</taxon>
        <taxon>Mycolicibacterium</taxon>
    </lineage>
</organism>
<dbReference type="Proteomes" id="UP000467249">
    <property type="component" value="Chromosome"/>
</dbReference>
<dbReference type="KEGG" id="many:MANY_06150"/>
<dbReference type="SUPFAM" id="SSF141072">
    <property type="entry name" value="CalX-like"/>
    <property type="match status" value="2"/>
</dbReference>
<keyword evidence="3" id="KW-0106">Calcium</keyword>
<dbReference type="AlphaFoldDB" id="A0A6N4W3Y4"/>
<dbReference type="CDD" id="cd06543">
    <property type="entry name" value="GH18_PF-ChiA-like"/>
    <property type="match status" value="1"/>
</dbReference>
<keyword evidence="2" id="KW-0677">Repeat</keyword>
<dbReference type="GO" id="GO:0005975">
    <property type="term" value="P:carbohydrate metabolic process"/>
    <property type="evidence" value="ECO:0007669"/>
    <property type="project" value="InterPro"/>
</dbReference>
<dbReference type="InterPro" id="IPR017853">
    <property type="entry name" value="GH"/>
</dbReference>
<feature type="domain" description="GH18" evidence="5">
    <location>
        <begin position="565"/>
        <end position="856"/>
    </location>
</feature>
<keyword evidence="1" id="KW-0732">Signal</keyword>
<sequence>MGLGLAVASNPAVAVADPSDQGSTSQPSNSSNSSETAGGSTAPGAAPRSVGTSRRSAQAHPGSATGGPKKATSTVSGARSGSAAASRAETATGEPAAGTAVQPATQPRHPASDTATAAEPDAGPDSLPGGVAAAASAAPAVSVSRVVAPVRQAAAAALRPTDLLSGFLSALGLAPVGTGTGQPPAPFQLLAGALALIRREIENVVNQIAALIHPATTTSLSAGTSAATGTTTSITWAWGSNPVLAFNPATDKLDFGWMQTNQFTVAEKSGSVVIGVVDNNHTYTLQGVTLGQLQMSNIVAKDAGTLATWQSLINGAQTALPSISVADTSVTEGNTGTAKAVFTLTLSKASTKAVTVNYATANGTATATQDYLSASGTVTFAPGVVSQVVTVGVLGDTTYEPDETFTLALSNPSGATIARATATGTIKNDDAAPVTPPTVSIADATQPEGNSGTSTMAFTVTLSKPSTTPVTLNYATSNGTATAGQDYVATSGTITFAPGVVSQVITVGVLGDTAAEPSETVTVTLSNASGATISRASATGTITDDDTAAPPSSTAKWGTSFFAPYVDMGAWPVPNLLALSKTFGTSLMTLGFMQADQNGTLAWAGLAALEPNSTNDQAVAINTSIATFKAAGGDVMVSFGGASGTSIAQAYAAKGKSAQDLANAYAAVVDTYGLTHIDFDIEGAAVADRASIALNSQALALLQKAKPELHIWYTLPVLPTGLTADGLNVVDAAVKAGVTLDGVNVMAMDYGESAAPTSGSNAKTMGAYAIQSAQSTYTQLSALYGKYSKTFAWSQIGVTPMLGVNDIVTEVFTVADAQALEDFARAKGIGMLSMWQVLRDTPGTLGQASVSASGLSDPAGSFSAVFNDYGTINVVNYGSSTGSAGGTGSTGGTGTPVTGGSTTTITWGWGSNPVIAFNPATDRLDFVWMQPTEFEVTEQSGSVVISVVGNNHTYTLQGVTLRQLQIGNIAANDPATLAKWQSILAAAKAV</sequence>
<name>A0A6N4W3Y4_9MYCO</name>
<feature type="region of interest" description="Disordered" evidence="4">
    <location>
        <begin position="1"/>
        <end position="131"/>
    </location>
</feature>
<dbReference type="Pfam" id="PF00704">
    <property type="entry name" value="Glyco_hydro_18"/>
    <property type="match status" value="1"/>
</dbReference>
<dbReference type="GO" id="GO:0007154">
    <property type="term" value="P:cell communication"/>
    <property type="evidence" value="ECO:0007669"/>
    <property type="project" value="InterPro"/>
</dbReference>
<accession>A0A6N4W3Y4</accession>
<evidence type="ECO:0000256" key="1">
    <source>
        <dbReference type="ARBA" id="ARBA00022729"/>
    </source>
</evidence>
<dbReference type="InterPro" id="IPR001223">
    <property type="entry name" value="Glyco_hydro18_cat"/>
</dbReference>
<dbReference type="Gene3D" id="3.20.20.80">
    <property type="entry name" value="Glycosidases"/>
    <property type="match status" value="1"/>
</dbReference>
<dbReference type="InterPro" id="IPR052750">
    <property type="entry name" value="GH18_Chitinase"/>
</dbReference>
<feature type="compositionally biased region" description="Low complexity" evidence="4">
    <location>
        <begin position="19"/>
        <end position="47"/>
    </location>
</feature>
<feature type="compositionally biased region" description="Low complexity" evidence="4">
    <location>
        <begin position="71"/>
        <end position="100"/>
    </location>
</feature>
<keyword evidence="7" id="KW-1185">Reference proteome</keyword>
<evidence type="ECO:0000313" key="7">
    <source>
        <dbReference type="Proteomes" id="UP000467249"/>
    </source>
</evidence>
<evidence type="ECO:0000256" key="4">
    <source>
        <dbReference type="SAM" id="MobiDB-lite"/>
    </source>
</evidence>
<evidence type="ECO:0000259" key="5">
    <source>
        <dbReference type="PROSITE" id="PS51910"/>
    </source>
</evidence>
<evidence type="ECO:0000313" key="6">
    <source>
        <dbReference type="EMBL" id="BBZ75278.1"/>
    </source>
</evidence>
<dbReference type="EMBL" id="AP022620">
    <property type="protein sequence ID" value="BBZ75278.1"/>
    <property type="molecule type" value="Genomic_DNA"/>
</dbReference>
<reference evidence="6 7" key="1">
    <citation type="journal article" date="2019" name="Emerg. Microbes Infect.">
        <title>Comprehensive subspecies identification of 175 nontuberculous mycobacteria species based on 7547 genomic profiles.</title>
        <authorList>
            <person name="Matsumoto Y."/>
            <person name="Kinjo T."/>
            <person name="Motooka D."/>
            <person name="Nabeya D."/>
            <person name="Jung N."/>
            <person name="Uechi K."/>
            <person name="Horii T."/>
            <person name="Iida T."/>
            <person name="Fujita J."/>
            <person name="Nakamura S."/>
        </authorList>
    </citation>
    <scope>NUCLEOTIDE SEQUENCE [LARGE SCALE GENOMIC DNA]</scope>
    <source>
        <strain evidence="6 7">JCM 30275</strain>
    </source>
</reference>
<dbReference type="SMART" id="SM00237">
    <property type="entry name" value="Calx_beta"/>
    <property type="match status" value="2"/>
</dbReference>
<dbReference type="PANTHER" id="PTHR42976">
    <property type="entry name" value="BIFUNCTIONAL CHITINASE/LYSOZYME-RELATED"/>
    <property type="match status" value="1"/>
</dbReference>
<dbReference type="Gene3D" id="2.60.40.2030">
    <property type="match status" value="2"/>
</dbReference>
<evidence type="ECO:0000256" key="2">
    <source>
        <dbReference type="ARBA" id="ARBA00022737"/>
    </source>
</evidence>
<dbReference type="GO" id="GO:0016020">
    <property type="term" value="C:membrane"/>
    <property type="evidence" value="ECO:0007669"/>
    <property type="project" value="InterPro"/>
</dbReference>
<dbReference type="PANTHER" id="PTHR42976:SF1">
    <property type="entry name" value="GH18 DOMAIN-CONTAINING PROTEIN-RELATED"/>
    <property type="match status" value="1"/>
</dbReference>
<proteinExistence type="predicted"/>